<name>A0A0F9LPK5_9ZZZZ</name>
<comment type="caution">
    <text evidence="1">The sequence shown here is derived from an EMBL/GenBank/DDBJ whole genome shotgun (WGS) entry which is preliminary data.</text>
</comment>
<reference evidence="1" key="1">
    <citation type="journal article" date="2015" name="Nature">
        <title>Complex archaea that bridge the gap between prokaryotes and eukaryotes.</title>
        <authorList>
            <person name="Spang A."/>
            <person name="Saw J.H."/>
            <person name="Jorgensen S.L."/>
            <person name="Zaremba-Niedzwiedzka K."/>
            <person name="Martijn J."/>
            <person name="Lind A.E."/>
            <person name="van Eijk R."/>
            <person name="Schleper C."/>
            <person name="Guy L."/>
            <person name="Ettema T.J."/>
        </authorList>
    </citation>
    <scope>NUCLEOTIDE SEQUENCE</scope>
</reference>
<dbReference type="AlphaFoldDB" id="A0A0F9LPK5"/>
<organism evidence="1">
    <name type="scientific">marine sediment metagenome</name>
    <dbReference type="NCBI Taxonomy" id="412755"/>
    <lineage>
        <taxon>unclassified sequences</taxon>
        <taxon>metagenomes</taxon>
        <taxon>ecological metagenomes</taxon>
    </lineage>
</organism>
<accession>A0A0F9LPK5</accession>
<feature type="non-terminal residue" evidence="1">
    <location>
        <position position="115"/>
    </location>
</feature>
<evidence type="ECO:0000313" key="1">
    <source>
        <dbReference type="EMBL" id="KKM49507.1"/>
    </source>
</evidence>
<protein>
    <submittedName>
        <fullName evidence="1">Uncharacterized protein</fullName>
    </submittedName>
</protein>
<dbReference type="EMBL" id="LAZR01011978">
    <property type="protein sequence ID" value="KKM49507.1"/>
    <property type="molecule type" value="Genomic_DNA"/>
</dbReference>
<proteinExistence type="predicted"/>
<sequence length="115" mass="12970">MLRMTPEQIGEAWDLIRPYIAQALPPTLGIDAQGMTNVLYSLLAEESQLWAYYGSGEDVERGKPIGLIMTVIMNEPVSKARYLLIYVARTIAPSRLEDYEEALDKLRTFSEANNC</sequence>
<gene>
    <name evidence="1" type="ORF">LCGC14_1556810</name>
</gene>